<dbReference type="Proteomes" id="UP000199207">
    <property type="component" value="Unassembled WGS sequence"/>
</dbReference>
<dbReference type="RefSeq" id="WP_093836894.1">
    <property type="nucleotide sequence ID" value="NZ_FOLM01000001.1"/>
</dbReference>
<gene>
    <name evidence="2" type="ORF">SAMN05421773_101480</name>
</gene>
<protein>
    <recommendedName>
        <fullName evidence="4">Lipoprotein</fullName>
    </recommendedName>
</protein>
<evidence type="ECO:0000256" key="1">
    <source>
        <dbReference type="SAM" id="SignalP"/>
    </source>
</evidence>
<keyword evidence="1" id="KW-0732">Signal</keyword>
<name>A0A1I1EVI6_9ACTN</name>
<proteinExistence type="predicted"/>
<evidence type="ECO:0008006" key="4">
    <source>
        <dbReference type="Google" id="ProtNLM"/>
    </source>
</evidence>
<organism evidence="2 3">
    <name type="scientific">Streptomyces aidingensis</name>
    <dbReference type="NCBI Taxonomy" id="910347"/>
    <lineage>
        <taxon>Bacteria</taxon>
        <taxon>Bacillati</taxon>
        <taxon>Actinomycetota</taxon>
        <taxon>Actinomycetes</taxon>
        <taxon>Kitasatosporales</taxon>
        <taxon>Streptomycetaceae</taxon>
        <taxon>Streptomyces</taxon>
    </lineage>
</organism>
<dbReference type="EMBL" id="FOLM01000001">
    <property type="protein sequence ID" value="SFB90987.1"/>
    <property type="molecule type" value="Genomic_DNA"/>
</dbReference>
<dbReference type="STRING" id="910347.SAMN05421773_101480"/>
<reference evidence="2 3" key="1">
    <citation type="submission" date="2016-10" db="EMBL/GenBank/DDBJ databases">
        <authorList>
            <person name="de Groot N.N."/>
        </authorList>
    </citation>
    <scope>NUCLEOTIDE SEQUENCE [LARGE SCALE GENOMIC DNA]</scope>
    <source>
        <strain evidence="2 3">CGMCC 4.5739</strain>
    </source>
</reference>
<keyword evidence="3" id="KW-1185">Reference proteome</keyword>
<evidence type="ECO:0000313" key="3">
    <source>
        <dbReference type="Proteomes" id="UP000199207"/>
    </source>
</evidence>
<dbReference type="OrthoDB" id="4312411at2"/>
<accession>A0A1I1EVI6</accession>
<evidence type="ECO:0000313" key="2">
    <source>
        <dbReference type="EMBL" id="SFB90987.1"/>
    </source>
</evidence>
<dbReference type="AlphaFoldDB" id="A0A1I1EVI6"/>
<feature type="signal peptide" evidence="1">
    <location>
        <begin position="1"/>
        <end position="28"/>
    </location>
</feature>
<sequence>MSARVRRWRSVITGAICAGLAAMSAACGSPDPDEGTNGLAGQPPATIEERALDAAQEAVTVRLSGSVVADGRSFRLDMRLGPDGGVGEVSTEGMTFELLRVGEQLFIKADEAFWEYRQGEGEETDPEIDPAERLEGKYVKVAPEDPAYQQLSGFTDKNALLAGLLVMEGERETGERGEIGGRKTIQVLADGGAGGVLEVSLTGEPYPLRLARGGDAGEVQMGDWGEEFTLRAPKEEQIVDYGDKVLPDTGGEAG</sequence>
<feature type="chain" id="PRO_5011617850" description="Lipoprotein" evidence="1">
    <location>
        <begin position="29"/>
        <end position="254"/>
    </location>
</feature>
<dbReference type="PROSITE" id="PS51257">
    <property type="entry name" value="PROKAR_LIPOPROTEIN"/>
    <property type="match status" value="1"/>
</dbReference>